<gene>
    <name evidence="12" type="ORF">QC825_05480</name>
</gene>
<proteinExistence type="predicted"/>
<evidence type="ECO:0000256" key="4">
    <source>
        <dbReference type="ARBA" id="ARBA00023012"/>
    </source>
</evidence>
<dbReference type="Gene3D" id="3.40.50.2300">
    <property type="match status" value="1"/>
</dbReference>
<comment type="subcellular location">
    <subcellularLocation>
        <location evidence="1 9">Cytoplasm</location>
    </subcellularLocation>
</comment>
<dbReference type="SMART" id="SM00448">
    <property type="entry name" value="REC"/>
    <property type="match status" value="1"/>
</dbReference>
<evidence type="ECO:0000259" key="11">
    <source>
        <dbReference type="PROSITE" id="PS50110"/>
    </source>
</evidence>
<organism evidence="12 13">
    <name type="scientific">Larsenimonas suaedae</name>
    <dbReference type="NCBI Taxonomy" id="1851019"/>
    <lineage>
        <taxon>Bacteria</taxon>
        <taxon>Pseudomonadati</taxon>
        <taxon>Pseudomonadota</taxon>
        <taxon>Gammaproteobacteria</taxon>
        <taxon>Oceanospirillales</taxon>
        <taxon>Halomonadaceae</taxon>
        <taxon>Larsenimonas</taxon>
    </lineage>
</organism>
<sequence length="241" mass="27501">MSSDMRVMIVEDDPMVMKLNMEYLARVEHMTLAARCCDLTTARVVLEREAIDIVLLDVYLGSRNGLELLRELKTRANPPEVILITAASELDTVREARRLGVSDYLVKPFEFKRFREALLSTRCQRDTLSQASDPLDQHRLDTLFRAPRQEPRRPSGLPKGLTHHSLVQVIDAIVALSDETFSTEDVAQSTSMSRVSVRKYLKYLSSRKVLDEAFIYGQIGRPSFTYTCLDHGQLEQLRTPQ</sequence>
<name>A0ABU1GVE2_9GAMM</name>
<dbReference type="PROSITE" id="PS50110">
    <property type="entry name" value="RESPONSE_REGULATORY"/>
    <property type="match status" value="1"/>
</dbReference>
<comment type="caution">
    <text evidence="12">The sequence shown here is derived from an EMBL/GenBank/DDBJ whole genome shotgun (WGS) entry which is preliminary data.</text>
</comment>
<keyword evidence="5 9" id="KW-0805">Transcription regulation</keyword>
<keyword evidence="4 9" id="KW-0902">Two-component regulatory system</keyword>
<dbReference type="InterPro" id="IPR051271">
    <property type="entry name" value="2C-system_Tx_regulators"/>
</dbReference>
<dbReference type="PIRSF" id="PIRSF006171">
    <property type="entry name" value="RR_citrat_malat"/>
    <property type="match status" value="1"/>
</dbReference>
<feature type="domain" description="Response regulatory" evidence="11">
    <location>
        <begin position="6"/>
        <end position="122"/>
    </location>
</feature>
<dbReference type="SUPFAM" id="SSF52172">
    <property type="entry name" value="CheY-like"/>
    <property type="match status" value="1"/>
</dbReference>
<evidence type="ECO:0000313" key="12">
    <source>
        <dbReference type="EMBL" id="MDR5895521.1"/>
    </source>
</evidence>
<dbReference type="InterPro" id="IPR048714">
    <property type="entry name" value="DpiA-like_HTH"/>
</dbReference>
<evidence type="ECO:0000256" key="9">
    <source>
        <dbReference type="PIRNR" id="PIRNR006171"/>
    </source>
</evidence>
<accession>A0ABU1GVE2</accession>
<keyword evidence="6 9" id="KW-0238">DNA-binding</keyword>
<evidence type="ECO:0000256" key="10">
    <source>
        <dbReference type="PROSITE-ProRule" id="PRU00169"/>
    </source>
</evidence>
<keyword evidence="8 9" id="KW-0804">Transcription</keyword>
<dbReference type="InterPro" id="IPR011006">
    <property type="entry name" value="CheY-like_superfamily"/>
</dbReference>
<evidence type="ECO:0000256" key="8">
    <source>
        <dbReference type="ARBA" id="ARBA00023163"/>
    </source>
</evidence>
<keyword evidence="13" id="KW-1185">Reference proteome</keyword>
<keyword evidence="2 9" id="KW-0963">Cytoplasm</keyword>
<evidence type="ECO:0000256" key="6">
    <source>
        <dbReference type="ARBA" id="ARBA00023125"/>
    </source>
</evidence>
<reference evidence="12 13" key="1">
    <citation type="submission" date="2023-04" db="EMBL/GenBank/DDBJ databases">
        <title>A long-awaited taxogenomic arrangement of the family Halomonadaceae.</title>
        <authorList>
            <person name="De La Haba R."/>
            <person name="Chuvochina M."/>
            <person name="Wittouck S."/>
            <person name="Arahal D.R."/>
            <person name="Sanchez-Porro C."/>
            <person name="Hugenholtz P."/>
            <person name="Ventosa A."/>
        </authorList>
    </citation>
    <scope>NUCLEOTIDE SEQUENCE [LARGE SCALE GENOMIC DNA]</scope>
    <source>
        <strain evidence="12 13">DSM 22428</strain>
    </source>
</reference>
<evidence type="ECO:0000256" key="1">
    <source>
        <dbReference type="ARBA" id="ARBA00004496"/>
    </source>
</evidence>
<dbReference type="EMBL" id="JARWAO010000002">
    <property type="protein sequence ID" value="MDR5895521.1"/>
    <property type="molecule type" value="Genomic_DNA"/>
</dbReference>
<keyword evidence="3 10" id="KW-0597">Phosphoprotein</keyword>
<dbReference type="InterPro" id="IPR024187">
    <property type="entry name" value="Sig_transdc_resp-reg_cit/mal"/>
</dbReference>
<keyword evidence="7 9" id="KW-0010">Activator</keyword>
<evidence type="ECO:0000313" key="13">
    <source>
        <dbReference type="Proteomes" id="UP001269375"/>
    </source>
</evidence>
<evidence type="ECO:0000256" key="5">
    <source>
        <dbReference type="ARBA" id="ARBA00023015"/>
    </source>
</evidence>
<dbReference type="Pfam" id="PF00072">
    <property type="entry name" value="Response_reg"/>
    <property type="match status" value="1"/>
</dbReference>
<dbReference type="PANTHER" id="PTHR45526:SF1">
    <property type="entry name" value="TRANSCRIPTIONAL REGULATORY PROTEIN DCUR-RELATED"/>
    <property type="match status" value="1"/>
</dbReference>
<dbReference type="Pfam" id="PF20714">
    <property type="entry name" value="HTH_64"/>
    <property type="match status" value="1"/>
</dbReference>
<evidence type="ECO:0000256" key="7">
    <source>
        <dbReference type="ARBA" id="ARBA00023159"/>
    </source>
</evidence>
<evidence type="ECO:0000256" key="2">
    <source>
        <dbReference type="ARBA" id="ARBA00022490"/>
    </source>
</evidence>
<feature type="modified residue" description="4-aspartylphosphate" evidence="10">
    <location>
        <position position="57"/>
    </location>
</feature>
<dbReference type="PANTHER" id="PTHR45526">
    <property type="entry name" value="TRANSCRIPTIONAL REGULATORY PROTEIN DPIA"/>
    <property type="match status" value="1"/>
</dbReference>
<evidence type="ECO:0000256" key="3">
    <source>
        <dbReference type="ARBA" id="ARBA00022553"/>
    </source>
</evidence>
<protein>
    <recommendedName>
        <fullName evidence="9">Transcriptional regulatory protein</fullName>
    </recommendedName>
</protein>
<dbReference type="Proteomes" id="UP001269375">
    <property type="component" value="Unassembled WGS sequence"/>
</dbReference>
<dbReference type="InterPro" id="IPR001789">
    <property type="entry name" value="Sig_transdc_resp-reg_receiver"/>
</dbReference>